<dbReference type="Ensembl" id="ENSPTET00000041705.1">
    <property type="protein sequence ID" value="ENSPTEP00000030071.1"/>
    <property type="gene ID" value="ENSPTEG00000029348.1"/>
</dbReference>
<keyword evidence="4" id="KW-1185">Reference proteome</keyword>
<reference evidence="3" key="1">
    <citation type="submission" date="2025-08" db="UniProtKB">
        <authorList>
            <consortium name="Ensembl"/>
        </authorList>
    </citation>
    <scope>IDENTIFICATION</scope>
</reference>
<reference evidence="3" key="2">
    <citation type="submission" date="2025-09" db="UniProtKB">
        <authorList>
            <consortium name="Ensembl"/>
        </authorList>
    </citation>
    <scope>IDENTIFICATION</scope>
</reference>
<organism evidence="3 4">
    <name type="scientific">Piliocolobus tephrosceles</name>
    <name type="common">Ugandan red Colobus</name>
    <dbReference type="NCBI Taxonomy" id="591936"/>
    <lineage>
        <taxon>Eukaryota</taxon>
        <taxon>Metazoa</taxon>
        <taxon>Chordata</taxon>
        <taxon>Craniata</taxon>
        <taxon>Vertebrata</taxon>
        <taxon>Euteleostomi</taxon>
        <taxon>Mammalia</taxon>
        <taxon>Eutheria</taxon>
        <taxon>Euarchontoglires</taxon>
        <taxon>Primates</taxon>
        <taxon>Haplorrhini</taxon>
        <taxon>Catarrhini</taxon>
        <taxon>Cercopithecidae</taxon>
        <taxon>Colobinae</taxon>
        <taxon>Piliocolobus</taxon>
    </lineage>
</organism>
<dbReference type="AlphaFoldDB" id="A0A8C9I168"/>
<name>A0A8C9I168_9PRIM</name>
<evidence type="ECO:0000256" key="2">
    <source>
        <dbReference type="SAM" id="Phobius"/>
    </source>
</evidence>
<evidence type="ECO:0000256" key="1">
    <source>
        <dbReference type="SAM" id="MobiDB-lite"/>
    </source>
</evidence>
<evidence type="ECO:0000313" key="4">
    <source>
        <dbReference type="Proteomes" id="UP000694416"/>
    </source>
</evidence>
<feature type="transmembrane region" description="Helical" evidence="2">
    <location>
        <begin position="35"/>
        <end position="56"/>
    </location>
</feature>
<feature type="compositionally biased region" description="Low complexity" evidence="1">
    <location>
        <begin position="185"/>
        <end position="194"/>
    </location>
</feature>
<proteinExistence type="predicted"/>
<feature type="compositionally biased region" description="Basic residues" evidence="1">
    <location>
        <begin position="251"/>
        <end position="262"/>
    </location>
</feature>
<protein>
    <submittedName>
        <fullName evidence="3">Uncharacterized protein</fullName>
    </submittedName>
</protein>
<dbReference type="Proteomes" id="UP000694416">
    <property type="component" value="Unplaced"/>
</dbReference>
<keyword evidence="2" id="KW-0472">Membrane</keyword>
<accession>A0A8C9I168</accession>
<sequence>MPRAQSEDSSAADMDILFPLSVTDTELCPSPVPQIIHLILFVGFSLVFLIILSPYFPREPSSVPPREENSENDQAEVGEWLRIGNKYITWKDCRSLLKELENLEFYTFLSKKCLRKLLVEGSSHHLPRQARSGSVYKRTSVRNHWPRGGRGKASPTRFHVSPRAPPAPLASALSSVPKTSVGSFESLSSLSSSKPPEPLRPLKQPSHQPPASTLSPNTTTSTESLGETPHAGRWRQGPLFPQLGCANTAGRTRHQNPRHSHGHRTDIQEQLGIS</sequence>
<evidence type="ECO:0000313" key="3">
    <source>
        <dbReference type="Ensembl" id="ENSPTEP00000030071.1"/>
    </source>
</evidence>
<feature type="region of interest" description="Disordered" evidence="1">
    <location>
        <begin position="128"/>
        <end position="274"/>
    </location>
</feature>
<keyword evidence="2" id="KW-0812">Transmembrane</keyword>
<keyword evidence="2" id="KW-1133">Transmembrane helix</keyword>
<feature type="compositionally biased region" description="Basic residues" evidence="1">
    <location>
        <begin position="139"/>
        <end position="150"/>
    </location>
</feature>
<feature type="compositionally biased region" description="Polar residues" evidence="1">
    <location>
        <begin position="205"/>
        <end position="225"/>
    </location>
</feature>